<dbReference type="InterPro" id="IPR010427">
    <property type="entry name" value="DUF1023"/>
</dbReference>
<keyword evidence="3" id="KW-1185">Reference proteome</keyword>
<accession>A0ABT5GKJ6</accession>
<keyword evidence="2" id="KW-0378">Hydrolase</keyword>
<sequence>MTRPINVRDIRAFRPALVLEVVHRLEVQRRRVAGATSVALRARSAGESWRGPAAARASGRRGDVVVQLGDVAARLGVTASLLRGLAARMETSLDLLRRAERIAQNRGARTDADGLVHVPYRFPTGDATTDAHVGRLDALMVDEVGHCIAEAQRIAAETDADIHRRLLMGAVEAVAPTVTEHLAVLPPPPEGVGGRPDGAFANAAWWRGLTQVERRWAIANRPDWVGSRDGIPAWDRHQANLLLLARVRGQAQEELRRAGTIPQRTAVGTWEMAKSIEAIDAVLAKRDGVTRHLLLIDVTGPVVRSVTTVGDIDRAGHVTTYVGGLSTSPHSTLVGYDERMVRMRRLASGQARAAGDNSDVAIVLWMGYPAPQWRDGGIFRRSVMREDVARDWSDDLASFTNGIDASRDMPAHQTLWAHSYGSVLAGLALQHVMRIDDVALFGSPGTSLGSLAQAGLKPGSLNVLAAPTDPIAGVEWHGRDPRSIPGVATLAAVCSLKPGSTNELLKGSFLHSNYVDAAATAGHNLAVIAAGRPDLRVGLPTSCPALSLRRAAPDQR</sequence>
<protein>
    <submittedName>
        <fullName evidence="2">Alpha/beta hydrolase family protein</fullName>
    </submittedName>
</protein>
<proteinExistence type="predicted"/>
<name>A0ABT5GKJ6_9MICO</name>
<dbReference type="EMBL" id="JAPFQL010000081">
    <property type="protein sequence ID" value="MDC5698722.1"/>
    <property type="molecule type" value="Genomic_DNA"/>
</dbReference>
<dbReference type="RefSeq" id="WP_272463287.1">
    <property type="nucleotide sequence ID" value="NZ_JAPFQL010000081.1"/>
</dbReference>
<organism evidence="2 3">
    <name type="scientific">Intrasporangium calvum</name>
    <dbReference type="NCBI Taxonomy" id="53358"/>
    <lineage>
        <taxon>Bacteria</taxon>
        <taxon>Bacillati</taxon>
        <taxon>Actinomycetota</taxon>
        <taxon>Actinomycetes</taxon>
        <taxon>Micrococcales</taxon>
        <taxon>Intrasporangiaceae</taxon>
        <taxon>Intrasporangium</taxon>
    </lineage>
</organism>
<feature type="domain" description="DUF1023" evidence="1">
    <location>
        <begin position="303"/>
        <end position="473"/>
    </location>
</feature>
<dbReference type="Proteomes" id="UP001150259">
    <property type="component" value="Unassembled WGS sequence"/>
</dbReference>
<reference evidence="2 3" key="1">
    <citation type="submission" date="2022-11" db="EMBL/GenBank/DDBJ databases">
        <title>Anaerobic phenanthrene biodegradation by a DNRA strain PheN6.</title>
        <authorList>
            <person name="Zhang Z."/>
        </authorList>
    </citation>
    <scope>NUCLEOTIDE SEQUENCE [LARGE SCALE GENOMIC DNA]</scope>
    <source>
        <strain evidence="2 3">PheN6</strain>
    </source>
</reference>
<gene>
    <name evidence="2" type="ORF">OO014_15810</name>
</gene>
<evidence type="ECO:0000259" key="1">
    <source>
        <dbReference type="Pfam" id="PF06259"/>
    </source>
</evidence>
<evidence type="ECO:0000313" key="2">
    <source>
        <dbReference type="EMBL" id="MDC5698722.1"/>
    </source>
</evidence>
<comment type="caution">
    <text evidence="2">The sequence shown here is derived from an EMBL/GenBank/DDBJ whole genome shotgun (WGS) entry which is preliminary data.</text>
</comment>
<dbReference type="GO" id="GO:0016787">
    <property type="term" value="F:hydrolase activity"/>
    <property type="evidence" value="ECO:0007669"/>
    <property type="project" value="UniProtKB-KW"/>
</dbReference>
<dbReference type="Pfam" id="PF06259">
    <property type="entry name" value="Abhydrolase_8"/>
    <property type="match status" value="1"/>
</dbReference>
<evidence type="ECO:0000313" key="3">
    <source>
        <dbReference type="Proteomes" id="UP001150259"/>
    </source>
</evidence>